<feature type="chain" id="PRO_5043370630" evidence="5">
    <location>
        <begin position="23"/>
        <end position="338"/>
    </location>
</feature>
<dbReference type="Pfam" id="PF20067">
    <property type="entry name" value="SSL_N"/>
    <property type="match status" value="1"/>
</dbReference>
<organism evidence="7 8">
    <name type="scientific">Oldenlandia corymbosa var. corymbosa</name>
    <dbReference type="NCBI Taxonomy" id="529605"/>
    <lineage>
        <taxon>Eukaryota</taxon>
        <taxon>Viridiplantae</taxon>
        <taxon>Streptophyta</taxon>
        <taxon>Embryophyta</taxon>
        <taxon>Tracheophyta</taxon>
        <taxon>Spermatophyta</taxon>
        <taxon>Magnoliopsida</taxon>
        <taxon>eudicotyledons</taxon>
        <taxon>Gunneridae</taxon>
        <taxon>Pentapetalae</taxon>
        <taxon>asterids</taxon>
        <taxon>lamiids</taxon>
        <taxon>Gentianales</taxon>
        <taxon>Rubiaceae</taxon>
        <taxon>Rubioideae</taxon>
        <taxon>Spermacoceae</taxon>
        <taxon>Hedyotis-Oldenlandia complex</taxon>
        <taxon>Oldenlandia</taxon>
    </lineage>
</organism>
<comment type="subcellular location">
    <subcellularLocation>
        <location evidence="1">Vacuole</location>
    </subcellularLocation>
</comment>
<dbReference type="PANTHER" id="PTHR10426">
    <property type="entry name" value="STRICTOSIDINE SYNTHASE-RELATED"/>
    <property type="match status" value="1"/>
</dbReference>
<gene>
    <name evidence="7" type="ORF">OLC1_LOCUS9639</name>
</gene>
<dbReference type="Pfam" id="PF03088">
    <property type="entry name" value="Str_synth"/>
    <property type="match status" value="1"/>
</dbReference>
<dbReference type="PANTHER" id="PTHR10426:SF79">
    <property type="entry name" value="PROTEIN STRICTOSIDINE SYNTHASE-LIKE 2"/>
    <property type="match status" value="1"/>
</dbReference>
<dbReference type="Proteomes" id="UP001161247">
    <property type="component" value="Chromosome 3"/>
</dbReference>
<evidence type="ECO:0000313" key="8">
    <source>
        <dbReference type="Proteomes" id="UP001161247"/>
    </source>
</evidence>
<feature type="domain" description="Strictosidine synthase conserved region" evidence="6">
    <location>
        <begin position="153"/>
        <end position="239"/>
    </location>
</feature>
<dbReference type="AlphaFoldDB" id="A0AAV1CY79"/>
<dbReference type="GO" id="GO:0005773">
    <property type="term" value="C:vacuole"/>
    <property type="evidence" value="ECO:0007669"/>
    <property type="project" value="UniProtKB-SubCell"/>
</dbReference>
<protein>
    <submittedName>
        <fullName evidence="7">OLC1v1036525C1</fullName>
    </submittedName>
</protein>
<dbReference type="GO" id="GO:0016787">
    <property type="term" value="F:hydrolase activity"/>
    <property type="evidence" value="ECO:0007669"/>
    <property type="project" value="TreeGrafter"/>
</dbReference>
<keyword evidence="5" id="KW-0732">Signal</keyword>
<dbReference type="EMBL" id="OX459120">
    <property type="protein sequence ID" value="CAI9099669.1"/>
    <property type="molecule type" value="Genomic_DNA"/>
</dbReference>
<dbReference type="GO" id="GO:0012505">
    <property type="term" value="C:endomembrane system"/>
    <property type="evidence" value="ECO:0007669"/>
    <property type="project" value="TreeGrafter"/>
</dbReference>
<evidence type="ECO:0000256" key="2">
    <source>
        <dbReference type="ARBA" id="ARBA00009191"/>
    </source>
</evidence>
<reference evidence="7" key="1">
    <citation type="submission" date="2023-03" db="EMBL/GenBank/DDBJ databases">
        <authorList>
            <person name="Julca I."/>
        </authorList>
    </citation>
    <scope>NUCLEOTIDE SEQUENCE</scope>
</reference>
<dbReference type="Gene3D" id="2.120.10.30">
    <property type="entry name" value="TolB, C-terminal domain"/>
    <property type="match status" value="1"/>
</dbReference>
<evidence type="ECO:0000256" key="3">
    <source>
        <dbReference type="ARBA" id="ARBA00022554"/>
    </source>
</evidence>
<keyword evidence="3" id="KW-0926">Vacuole</keyword>
<keyword evidence="4" id="KW-0325">Glycoprotein</keyword>
<evidence type="ECO:0000256" key="1">
    <source>
        <dbReference type="ARBA" id="ARBA00004116"/>
    </source>
</evidence>
<dbReference type="InterPro" id="IPR011042">
    <property type="entry name" value="6-blade_b-propeller_TolB-like"/>
</dbReference>
<proteinExistence type="inferred from homology"/>
<dbReference type="InterPro" id="IPR018119">
    <property type="entry name" value="Strictosidine_synth_cons-reg"/>
</dbReference>
<accession>A0AAV1CY79</accession>
<feature type="signal peptide" evidence="5">
    <location>
        <begin position="1"/>
        <end position="22"/>
    </location>
</feature>
<keyword evidence="8" id="KW-1185">Reference proteome</keyword>
<sequence>MANCNTFTAIILFLTLATVGKTQPVPPQRQPILLQRIPTPTGTVGPETIKFDRSGAGPYTGVSDGRIVRWNSTQNRWINFAVTTPNRTGCEGPFDHTLTESRCGRPLGLSFNQKTRELYMADAYFGLLKVGPNGGVARQLASAAQGKRFGFTNAVVVDQNTGIVYFTDSSARFPRPLFPLIIATRDDTGRLLKFDPKTNAVTVLANKLMFPNGVALTRNGEFLLVAETTNNRILKYRLKSSGPGNPVGRIGVFAKLPGQPDNINRNKDGGFWVALISSVVPNYTGLGLAARLDRNGKVVEILRDQFGTRFKAASDVLENRGSLWVGSSTEPAVVRLAA</sequence>
<evidence type="ECO:0000256" key="5">
    <source>
        <dbReference type="SAM" id="SignalP"/>
    </source>
</evidence>
<evidence type="ECO:0000259" key="6">
    <source>
        <dbReference type="Pfam" id="PF03088"/>
    </source>
</evidence>
<comment type="similarity">
    <text evidence="2">Belongs to the strictosidine synthase family.</text>
</comment>
<evidence type="ECO:0000313" key="7">
    <source>
        <dbReference type="EMBL" id="CAI9099669.1"/>
    </source>
</evidence>
<evidence type="ECO:0000256" key="4">
    <source>
        <dbReference type="ARBA" id="ARBA00023180"/>
    </source>
</evidence>
<name>A0AAV1CY79_OLDCO</name>
<dbReference type="SUPFAM" id="SSF63829">
    <property type="entry name" value="Calcium-dependent phosphotriesterase"/>
    <property type="match status" value="1"/>
</dbReference>